<dbReference type="AlphaFoldDB" id="A0A6J7L8T0"/>
<feature type="transmembrane region" description="Helical" evidence="2">
    <location>
        <begin position="243"/>
        <end position="268"/>
    </location>
</feature>
<protein>
    <submittedName>
        <fullName evidence="3">Unannotated protein</fullName>
    </submittedName>
</protein>
<feature type="transmembrane region" description="Helical" evidence="2">
    <location>
        <begin position="415"/>
        <end position="432"/>
    </location>
</feature>
<evidence type="ECO:0000256" key="1">
    <source>
        <dbReference type="SAM" id="MobiDB-lite"/>
    </source>
</evidence>
<accession>A0A6J7L8T0</accession>
<dbReference type="EMBL" id="CAFBMK010000508">
    <property type="protein sequence ID" value="CAB4962104.1"/>
    <property type="molecule type" value="Genomic_DNA"/>
</dbReference>
<evidence type="ECO:0000256" key="2">
    <source>
        <dbReference type="SAM" id="Phobius"/>
    </source>
</evidence>
<name>A0A6J7L8T0_9ZZZZ</name>
<gene>
    <name evidence="3" type="ORF">UFOPK3564_04130</name>
</gene>
<keyword evidence="2" id="KW-0812">Transmembrane</keyword>
<feature type="transmembrane region" description="Helical" evidence="2">
    <location>
        <begin position="439"/>
        <end position="455"/>
    </location>
</feature>
<feature type="region of interest" description="Disordered" evidence="1">
    <location>
        <begin position="1"/>
        <end position="31"/>
    </location>
</feature>
<feature type="transmembrane region" description="Helical" evidence="2">
    <location>
        <begin position="359"/>
        <end position="380"/>
    </location>
</feature>
<keyword evidence="2" id="KW-1133">Transmembrane helix</keyword>
<organism evidence="3">
    <name type="scientific">freshwater metagenome</name>
    <dbReference type="NCBI Taxonomy" id="449393"/>
    <lineage>
        <taxon>unclassified sequences</taxon>
        <taxon>metagenomes</taxon>
        <taxon>ecological metagenomes</taxon>
    </lineage>
</organism>
<keyword evidence="2" id="KW-0472">Membrane</keyword>
<evidence type="ECO:0000313" key="3">
    <source>
        <dbReference type="EMBL" id="CAB4962104.1"/>
    </source>
</evidence>
<feature type="transmembrane region" description="Helical" evidence="2">
    <location>
        <begin position="81"/>
        <end position="100"/>
    </location>
</feature>
<reference evidence="3" key="1">
    <citation type="submission" date="2020-05" db="EMBL/GenBank/DDBJ databases">
        <authorList>
            <person name="Chiriac C."/>
            <person name="Salcher M."/>
            <person name="Ghai R."/>
            <person name="Kavagutti S V."/>
        </authorList>
    </citation>
    <scope>NUCLEOTIDE SEQUENCE</scope>
</reference>
<feature type="transmembrane region" description="Helical" evidence="2">
    <location>
        <begin position="200"/>
        <end position="222"/>
    </location>
</feature>
<feature type="transmembrane region" description="Helical" evidence="2">
    <location>
        <begin position="274"/>
        <end position="305"/>
    </location>
</feature>
<proteinExistence type="predicted"/>
<feature type="transmembrane region" description="Helical" evidence="2">
    <location>
        <begin position="37"/>
        <end position="54"/>
    </location>
</feature>
<feature type="transmembrane region" description="Helical" evidence="2">
    <location>
        <begin position="107"/>
        <end position="127"/>
    </location>
</feature>
<feature type="transmembrane region" description="Helical" evidence="2">
    <location>
        <begin position="312"/>
        <end position="332"/>
    </location>
</feature>
<feature type="transmembrane region" description="Helical" evidence="2">
    <location>
        <begin position="392"/>
        <end position="409"/>
    </location>
</feature>
<sequence length="459" mass="48005">MTEASHPTSAARGTTRPVGTTDAPGDGLGPPSRREPVVLAVLALVALVTIWRGHVDGKLEGAYGTANPPFVFGLVTKTDPWLVVAVLVLGLGSAVAPRLLDLRLRPLVFAVVLLLLAAAAGLSLNAARVGTYGWYAVFDLGPRGSFEAANEYLPGIPLLRWGIPNYLDRFAETVTSQPVNIAGHGPGPLLLMRAIGAETAGSLAALCIACAALCAPLTYWIGRTVVSERAARTAGLVAVFTPVMLLDGFTSFDAVYAAMGALAAALLLSRRTPLVVLGVVAFAICTVFSWALLGVGAAVALTVLFRDGWRPALVSAAAMGAGFVGINAWLAIGWGYDPVGTLLATEGVYRNSLAQVRPYHFWVFGSPVAWGVMLGPVVLAAAVRAALRRSPAAMAILVVVLIAAVAGFTKAETERIWLIFVPLAVVAAAPLLTRRRLPWVLGVLALQALLVQVFAETVW</sequence>
<feature type="compositionally biased region" description="Polar residues" evidence="1">
    <location>
        <begin position="1"/>
        <end position="12"/>
    </location>
</feature>